<evidence type="ECO:0000256" key="2">
    <source>
        <dbReference type="ARBA" id="ARBA00013977"/>
    </source>
</evidence>
<protein>
    <recommendedName>
        <fullName evidence="2">Transmembrane protein 267</fullName>
    </recommendedName>
</protein>
<organism evidence="7 8">
    <name type="scientific">Anas platyrhynchos platyrhynchos</name>
    <name type="common">Northern mallard</name>
    <dbReference type="NCBI Taxonomy" id="8840"/>
    <lineage>
        <taxon>Eukaryota</taxon>
        <taxon>Metazoa</taxon>
        <taxon>Chordata</taxon>
        <taxon>Craniata</taxon>
        <taxon>Vertebrata</taxon>
        <taxon>Euteleostomi</taxon>
        <taxon>Archelosauria</taxon>
        <taxon>Archosauria</taxon>
        <taxon>Dinosauria</taxon>
        <taxon>Saurischia</taxon>
        <taxon>Theropoda</taxon>
        <taxon>Coelurosauria</taxon>
        <taxon>Aves</taxon>
        <taxon>Neognathae</taxon>
        <taxon>Galloanserae</taxon>
        <taxon>Anseriformes</taxon>
        <taxon>Anatidae</taxon>
        <taxon>Anatinae</taxon>
        <taxon>Anas</taxon>
    </lineage>
</organism>
<gene>
    <name evidence="7" type="primary">TMEM267</name>
</gene>
<keyword evidence="3 6" id="KW-0812">Transmembrane</keyword>
<accession>A0A493TM57</accession>
<sequence>MASETEKAHALLQTFSTASVISSLGLGVFCFVADKLLQFSFIQQNDWLRAFSDNAVHGILGMWSWAIVIGLRKKSDLTEVTLAGFLASVIDVDHFFLAGSLSLKGFSCGFGVSCAHFPADTRTYIPVCSNHLFSAFPETTLCSAGSPKHLLHPEALAVPAYGPHPYSHATRLLTRHCYGVASIYMRRCYFVQKGKLLFIQPEHKLFHGVLFFLLLLAQTSVKLFTRMTEGIILRTQAGEEGKRWRGNCCSLQSFQ</sequence>
<keyword evidence="4 6" id="KW-1133">Transmembrane helix</keyword>
<dbReference type="PANTHER" id="PTHR13628">
    <property type="entry name" value="TRANSMEMBRANE PROTEIN 267"/>
    <property type="match status" value="1"/>
</dbReference>
<evidence type="ECO:0000256" key="4">
    <source>
        <dbReference type="ARBA" id="ARBA00022989"/>
    </source>
</evidence>
<keyword evidence="5 6" id="KW-0472">Membrane</keyword>
<evidence type="ECO:0000256" key="1">
    <source>
        <dbReference type="ARBA" id="ARBA00004141"/>
    </source>
</evidence>
<dbReference type="PANTHER" id="PTHR13628:SF1">
    <property type="entry name" value="TRANSMEMBRANE PROTEIN 267"/>
    <property type="match status" value="1"/>
</dbReference>
<evidence type="ECO:0000256" key="3">
    <source>
        <dbReference type="ARBA" id="ARBA00022692"/>
    </source>
</evidence>
<name>A0A493TM57_ANAPP</name>
<reference evidence="7" key="2">
    <citation type="submission" date="2025-08" db="UniProtKB">
        <authorList>
            <consortium name="Ensembl"/>
        </authorList>
    </citation>
    <scope>IDENTIFICATION</scope>
</reference>
<dbReference type="GeneTree" id="ENSGT00390000003050"/>
<evidence type="ECO:0000256" key="6">
    <source>
        <dbReference type="SAM" id="Phobius"/>
    </source>
</evidence>
<evidence type="ECO:0000313" key="7">
    <source>
        <dbReference type="Ensembl" id="ENSAPLP00000026883.1"/>
    </source>
</evidence>
<dbReference type="GO" id="GO:0016020">
    <property type="term" value="C:membrane"/>
    <property type="evidence" value="ECO:0007669"/>
    <property type="project" value="UniProtKB-SubCell"/>
</dbReference>
<dbReference type="InterPro" id="IPR026572">
    <property type="entry name" value="TMEM267"/>
</dbReference>
<keyword evidence="8" id="KW-1185">Reference proteome</keyword>
<reference evidence="7" key="3">
    <citation type="submission" date="2025-09" db="UniProtKB">
        <authorList>
            <consortium name="Ensembl"/>
        </authorList>
    </citation>
    <scope>IDENTIFICATION</scope>
</reference>
<evidence type="ECO:0000313" key="8">
    <source>
        <dbReference type="Proteomes" id="UP000016666"/>
    </source>
</evidence>
<reference evidence="7 8" key="1">
    <citation type="submission" date="2017-10" db="EMBL/GenBank/DDBJ databases">
        <title>A new Pekin duck reference genome.</title>
        <authorList>
            <person name="Hou Z.-C."/>
            <person name="Zhou Z.-K."/>
            <person name="Zhu F."/>
            <person name="Hou S.-S."/>
        </authorList>
    </citation>
    <scope>NUCLEOTIDE SEQUENCE [LARGE SCALE GENOMIC DNA]</scope>
</reference>
<dbReference type="Proteomes" id="UP000016666">
    <property type="component" value="Chromosome Z"/>
</dbReference>
<comment type="subcellular location">
    <subcellularLocation>
        <location evidence="1">Membrane</location>
        <topology evidence="1">Multi-pass membrane protein</topology>
    </subcellularLocation>
</comment>
<feature type="transmembrane region" description="Helical" evidence="6">
    <location>
        <begin position="12"/>
        <end position="33"/>
    </location>
</feature>
<evidence type="ECO:0000256" key="5">
    <source>
        <dbReference type="ARBA" id="ARBA00023136"/>
    </source>
</evidence>
<dbReference type="Ensembl" id="ENSAPLT00000041022.1">
    <property type="protein sequence ID" value="ENSAPLP00000026883.1"/>
    <property type="gene ID" value="ENSAPLG00000023166.1"/>
</dbReference>
<proteinExistence type="predicted"/>
<dbReference type="AlphaFoldDB" id="A0A493TM57"/>